<evidence type="ECO:0000256" key="8">
    <source>
        <dbReference type="ARBA" id="ARBA00022833"/>
    </source>
</evidence>
<evidence type="ECO:0000256" key="9">
    <source>
        <dbReference type="PROSITE-ProRule" id="PRU00175"/>
    </source>
</evidence>
<keyword evidence="6 9" id="KW-0863">Zinc-finger</keyword>
<dbReference type="SMART" id="SM00184">
    <property type="entry name" value="RING"/>
    <property type="match status" value="1"/>
</dbReference>
<dbReference type="EMBL" id="CACTIH010003689">
    <property type="protein sequence ID" value="CAA2982223.1"/>
    <property type="molecule type" value="Genomic_DNA"/>
</dbReference>
<keyword evidence="7" id="KW-0833">Ubl conjugation pathway</keyword>
<evidence type="ECO:0000256" key="1">
    <source>
        <dbReference type="ARBA" id="ARBA00000900"/>
    </source>
</evidence>
<dbReference type="SUPFAM" id="SSF57850">
    <property type="entry name" value="RING/U-box"/>
    <property type="match status" value="1"/>
</dbReference>
<dbReference type="InterPro" id="IPR001841">
    <property type="entry name" value="Znf_RING"/>
</dbReference>
<dbReference type="GO" id="GO:0008270">
    <property type="term" value="F:zinc ion binding"/>
    <property type="evidence" value="ECO:0007669"/>
    <property type="project" value="UniProtKB-KW"/>
</dbReference>
<feature type="domain" description="RING-type" evidence="12">
    <location>
        <begin position="252"/>
        <end position="294"/>
    </location>
</feature>
<dbReference type="PROSITE" id="PS50089">
    <property type="entry name" value="ZF_RING_2"/>
    <property type="match status" value="1"/>
</dbReference>
<comment type="pathway">
    <text evidence="2">Protein modification; protein ubiquitination.</text>
</comment>
<dbReference type="Pfam" id="PF13639">
    <property type="entry name" value="zf-RING_2"/>
    <property type="match status" value="1"/>
</dbReference>
<dbReference type="Proteomes" id="UP000594638">
    <property type="component" value="Unassembled WGS sequence"/>
</dbReference>
<keyword evidence="14" id="KW-1185">Reference proteome</keyword>
<keyword evidence="11" id="KW-0812">Transmembrane</keyword>
<evidence type="ECO:0000256" key="6">
    <source>
        <dbReference type="ARBA" id="ARBA00022771"/>
    </source>
</evidence>
<keyword evidence="5" id="KW-0479">Metal-binding</keyword>
<keyword evidence="4" id="KW-0808">Transferase</keyword>
<dbReference type="EC" id="2.3.2.27" evidence="3"/>
<dbReference type="OrthoDB" id="9984778at2759"/>
<dbReference type="GO" id="GO:0016567">
    <property type="term" value="P:protein ubiquitination"/>
    <property type="evidence" value="ECO:0007669"/>
    <property type="project" value="InterPro"/>
</dbReference>
<keyword evidence="8" id="KW-0862">Zinc</keyword>
<evidence type="ECO:0000256" key="2">
    <source>
        <dbReference type="ARBA" id="ARBA00004906"/>
    </source>
</evidence>
<reference evidence="13 14" key="1">
    <citation type="submission" date="2019-12" db="EMBL/GenBank/DDBJ databases">
        <authorList>
            <person name="Alioto T."/>
            <person name="Alioto T."/>
            <person name="Gomez Garrido J."/>
        </authorList>
    </citation>
    <scope>NUCLEOTIDE SEQUENCE [LARGE SCALE GENOMIC DNA]</scope>
</reference>
<evidence type="ECO:0000313" key="14">
    <source>
        <dbReference type="Proteomes" id="UP000594638"/>
    </source>
</evidence>
<evidence type="ECO:0000256" key="7">
    <source>
        <dbReference type="ARBA" id="ARBA00022786"/>
    </source>
</evidence>
<comment type="catalytic activity">
    <reaction evidence="1">
        <text>S-ubiquitinyl-[E2 ubiquitin-conjugating enzyme]-L-cysteine + [acceptor protein]-L-lysine = [E2 ubiquitin-conjugating enzyme]-L-cysteine + N(6)-ubiquitinyl-[acceptor protein]-L-lysine.</text>
        <dbReference type="EC" id="2.3.2.27"/>
    </reaction>
</comment>
<dbReference type="InterPro" id="IPR013083">
    <property type="entry name" value="Znf_RING/FYVE/PHD"/>
</dbReference>
<gene>
    <name evidence="13" type="ORF">OLEA9_A071720</name>
</gene>
<evidence type="ECO:0000256" key="4">
    <source>
        <dbReference type="ARBA" id="ARBA00022679"/>
    </source>
</evidence>
<dbReference type="InterPro" id="IPR044600">
    <property type="entry name" value="ATL1/ATL16-like"/>
</dbReference>
<dbReference type="CDD" id="cd16461">
    <property type="entry name" value="RING-H2_EL5-like"/>
    <property type="match status" value="1"/>
</dbReference>
<evidence type="ECO:0000313" key="13">
    <source>
        <dbReference type="EMBL" id="CAA2982223.1"/>
    </source>
</evidence>
<organism evidence="13 14">
    <name type="scientific">Olea europaea subsp. europaea</name>
    <dbReference type="NCBI Taxonomy" id="158383"/>
    <lineage>
        <taxon>Eukaryota</taxon>
        <taxon>Viridiplantae</taxon>
        <taxon>Streptophyta</taxon>
        <taxon>Embryophyta</taxon>
        <taxon>Tracheophyta</taxon>
        <taxon>Spermatophyta</taxon>
        <taxon>Magnoliopsida</taxon>
        <taxon>eudicotyledons</taxon>
        <taxon>Gunneridae</taxon>
        <taxon>Pentapetalae</taxon>
        <taxon>asterids</taxon>
        <taxon>lamiids</taxon>
        <taxon>Lamiales</taxon>
        <taxon>Oleaceae</taxon>
        <taxon>Oleeae</taxon>
        <taxon>Olea</taxon>
    </lineage>
</organism>
<feature type="compositionally biased region" description="Basic and acidic residues" evidence="10">
    <location>
        <begin position="368"/>
        <end position="384"/>
    </location>
</feature>
<keyword evidence="11" id="KW-0472">Membrane</keyword>
<sequence>MDKDLSTTTTLLPLTSKLPFIHTKNFSNLFPLLSLPLALRGGRWFVSVINQKKSHLSILSTRSLNCQIKINSSLVFFDLELPLTLRSRQVQLVRSLPTLPPYSRTNNSLQILLRVQILDMGSVGNQNLSTPYDNSKECSQGNCSINCPRWCYFNFPPPPLDDDSGTHFSPLIIAIIAILAVGFLVVSYYMIVKRYCRRRNDPNTSIETQEILDGLTRDQMAGASTGLDEALIKTITVFKYKKGDGLIDGAECVVCLNEFQENESLRLMPNCMHGFHLPCIDPWLKSHPSCPICRVDVNLTYPLPPPARNSQTPSTVNVASLEIQRPDDLILVVDDHERDRSEEVVPSVVDNDVRPKSPLRNVSTAQDSETRIDIIGTPEKDVKKFSRSISPGAFSSQRQR</sequence>
<protein>
    <recommendedName>
        <fullName evidence="3">RING-type E3 ubiquitin transferase</fullName>
        <ecNumber evidence="3">2.3.2.27</ecNumber>
    </recommendedName>
</protein>
<name>A0A8S0RSX5_OLEEU</name>
<feature type="transmembrane region" description="Helical" evidence="11">
    <location>
        <begin position="168"/>
        <end position="191"/>
    </location>
</feature>
<evidence type="ECO:0000256" key="11">
    <source>
        <dbReference type="SAM" id="Phobius"/>
    </source>
</evidence>
<dbReference type="Gene3D" id="3.30.40.10">
    <property type="entry name" value="Zinc/RING finger domain, C3HC4 (zinc finger)"/>
    <property type="match status" value="1"/>
</dbReference>
<feature type="region of interest" description="Disordered" evidence="10">
    <location>
        <begin position="341"/>
        <end position="400"/>
    </location>
</feature>
<evidence type="ECO:0000256" key="10">
    <source>
        <dbReference type="SAM" id="MobiDB-lite"/>
    </source>
</evidence>
<accession>A0A8S0RSX5</accession>
<dbReference type="Gramene" id="OE9A071720T1">
    <property type="protein sequence ID" value="OE9A071720C1"/>
    <property type="gene ID" value="OE9A071720"/>
</dbReference>
<dbReference type="PANTHER" id="PTHR46913:SF22">
    <property type="entry name" value="RING-TYPE E3 UBIQUITIN TRANSFERASE"/>
    <property type="match status" value="1"/>
</dbReference>
<proteinExistence type="predicted"/>
<dbReference type="GO" id="GO:0061630">
    <property type="term" value="F:ubiquitin protein ligase activity"/>
    <property type="evidence" value="ECO:0007669"/>
    <property type="project" value="UniProtKB-EC"/>
</dbReference>
<dbReference type="PANTHER" id="PTHR46913">
    <property type="entry name" value="RING-H2 FINGER PROTEIN ATL16"/>
    <property type="match status" value="1"/>
</dbReference>
<keyword evidence="11" id="KW-1133">Transmembrane helix</keyword>
<comment type="caution">
    <text evidence="13">The sequence shown here is derived from an EMBL/GenBank/DDBJ whole genome shotgun (WGS) entry which is preliminary data.</text>
</comment>
<dbReference type="AlphaFoldDB" id="A0A8S0RSX5"/>
<feature type="compositionally biased region" description="Polar residues" evidence="10">
    <location>
        <begin position="387"/>
        <end position="400"/>
    </location>
</feature>
<evidence type="ECO:0000256" key="5">
    <source>
        <dbReference type="ARBA" id="ARBA00022723"/>
    </source>
</evidence>
<evidence type="ECO:0000259" key="12">
    <source>
        <dbReference type="PROSITE" id="PS50089"/>
    </source>
</evidence>
<evidence type="ECO:0000256" key="3">
    <source>
        <dbReference type="ARBA" id="ARBA00012483"/>
    </source>
</evidence>